<dbReference type="GO" id="GO:0030246">
    <property type="term" value="F:carbohydrate binding"/>
    <property type="evidence" value="ECO:0007669"/>
    <property type="project" value="InterPro"/>
</dbReference>
<dbReference type="InterPro" id="IPR008979">
    <property type="entry name" value="Galactose-bd-like_sf"/>
</dbReference>
<dbReference type="Proteomes" id="UP000007796">
    <property type="component" value="Unassembled WGS sequence"/>
</dbReference>
<protein>
    <recommendedName>
        <fullName evidence="4">Lactase</fullName>
    </recommendedName>
</protein>
<dbReference type="InParanoid" id="F0XCS9"/>
<dbReference type="GeneID" id="25974084"/>
<evidence type="ECO:0000313" key="7">
    <source>
        <dbReference type="EMBL" id="EFX04301.1"/>
    </source>
</evidence>
<dbReference type="InterPro" id="IPR006104">
    <property type="entry name" value="Glyco_hydro_2_N"/>
</dbReference>
<keyword evidence="2 5" id="KW-0378">Hydrolase</keyword>
<dbReference type="Pfam" id="PF02836">
    <property type="entry name" value="Glyco_hydro_2_C"/>
    <property type="match status" value="1"/>
</dbReference>
<dbReference type="PANTHER" id="PTHR46323:SF1">
    <property type="entry name" value="LACTASE"/>
    <property type="match status" value="1"/>
</dbReference>
<dbReference type="InterPro" id="IPR032312">
    <property type="entry name" value="LacZ_4"/>
</dbReference>
<gene>
    <name evidence="7" type="ORF">CMQ_1229</name>
</gene>
<dbReference type="SUPFAM" id="SSF49785">
    <property type="entry name" value="Galactose-binding domain-like"/>
    <property type="match status" value="1"/>
</dbReference>
<comment type="similarity">
    <text evidence="1 5">Belongs to the glycosyl hydrolase 2 family.</text>
</comment>
<feature type="domain" description="Beta galactosidase small chain/" evidence="6">
    <location>
        <begin position="778"/>
        <end position="1086"/>
    </location>
</feature>
<proteinExistence type="inferred from homology"/>
<dbReference type="FunFam" id="3.20.20.80:FF:000018">
    <property type="entry name" value="Beta-galactosidase"/>
    <property type="match status" value="1"/>
</dbReference>
<dbReference type="GO" id="GO:0004565">
    <property type="term" value="F:beta-galactosidase activity"/>
    <property type="evidence" value="ECO:0007669"/>
    <property type="project" value="InterPro"/>
</dbReference>
<dbReference type="SMART" id="SM01038">
    <property type="entry name" value="Bgal_small_N"/>
    <property type="match status" value="1"/>
</dbReference>
<dbReference type="Pfam" id="PF02837">
    <property type="entry name" value="Glyco_hydro_2_N"/>
    <property type="match status" value="1"/>
</dbReference>
<dbReference type="HOGENOM" id="CLU_002346_0_0_1"/>
<evidence type="ECO:0000256" key="3">
    <source>
        <dbReference type="ARBA" id="ARBA00023295"/>
    </source>
</evidence>
<dbReference type="InterPro" id="IPR006102">
    <property type="entry name" value="Ig-like_GH2"/>
</dbReference>
<evidence type="ECO:0000313" key="8">
    <source>
        <dbReference type="Proteomes" id="UP000007796"/>
    </source>
</evidence>
<dbReference type="InterPro" id="IPR023232">
    <property type="entry name" value="Glyco_hydro_2_AS"/>
</dbReference>
<dbReference type="InterPro" id="IPR023230">
    <property type="entry name" value="Glyco_hydro_2_CS"/>
</dbReference>
<dbReference type="STRING" id="655863.F0XCS9"/>
<dbReference type="InterPro" id="IPR006103">
    <property type="entry name" value="Glyco_hydro_2_cat"/>
</dbReference>
<dbReference type="Gene3D" id="2.60.40.10">
    <property type="entry name" value="Immunoglobulins"/>
    <property type="match status" value="2"/>
</dbReference>
<dbReference type="InterPro" id="IPR011013">
    <property type="entry name" value="Gal_mutarotase_sf_dom"/>
</dbReference>
<dbReference type="Gene3D" id="2.60.120.260">
    <property type="entry name" value="Galactose-binding domain-like"/>
    <property type="match status" value="1"/>
</dbReference>
<dbReference type="SUPFAM" id="SSF74650">
    <property type="entry name" value="Galactose mutarotase-like"/>
    <property type="match status" value="1"/>
</dbReference>
<evidence type="ECO:0000256" key="2">
    <source>
        <dbReference type="ARBA" id="ARBA00022801"/>
    </source>
</evidence>
<dbReference type="InterPro" id="IPR017853">
    <property type="entry name" value="GH"/>
</dbReference>
<dbReference type="PRINTS" id="PR00132">
    <property type="entry name" value="GLHYDRLASE2"/>
</dbReference>
<keyword evidence="3 5" id="KW-0326">Glycosidase</keyword>
<name>F0XCS9_GROCL</name>
<evidence type="ECO:0000256" key="1">
    <source>
        <dbReference type="ARBA" id="ARBA00007401"/>
    </source>
</evidence>
<accession>F0XCS9</accession>
<evidence type="ECO:0000256" key="4">
    <source>
        <dbReference type="ARBA" id="ARBA00032230"/>
    </source>
</evidence>
<dbReference type="InterPro" id="IPR014718">
    <property type="entry name" value="GH-type_carb-bd"/>
</dbReference>
<dbReference type="InterPro" id="IPR006101">
    <property type="entry name" value="Glyco_hydro_2"/>
</dbReference>
<dbReference type="GO" id="GO:0009341">
    <property type="term" value="C:beta-galactosidase complex"/>
    <property type="evidence" value="ECO:0007669"/>
    <property type="project" value="InterPro"/>
</dbReference>
<dbReference type="GO" id="GO:0005990">
    <property type="term" value="P:lactose catabolic process"/>
    <property type="evidence" value="ECO:0007669"/>
    <property type="project" value="TreeGrafter"/>
</dbReference>
<organism evidence="8">
    <name type="scientific">Grosmannia clavigera (strain kw1407 / UAMH 11150)</name>
    <name type="common">Blue stain fungus</name>
    <name type="synonym">Graphiocladiella clavigera</name>
    <dbReference type="NCBI Taxonomy" id="655863"/>
    <lineage>
        <taxon>Eukaryota</taxon>
        <taxon>Fungi</taxon>
        <taxon>Dikarya</taxon>
        <taxon>Ascomycota</taxon>
        <taxon>Pezizomycotina</taxon>
        <taxon>Sordariomycetes</taxon>
        <taxon>Sordariomycetidae</taxon>
        <taxon>Ophiostomatales</taxon>
        <taxon>Ophiostomataceae</taxon>
        <taxon>Leptographium</taxon>
    </lineage>
</organism>
<sequence length="1096" mass="122649">MAPPLGISTQAISGRNDWENEAVFRRNCLPHRSYYLPEGTVSLNGTWSFQLSKRPIDAPHPNPQDSIVALCPHSITVPGHWQLEGRQQGLDWGKPWYTNVQYPIPATPPYVPSDNPTGTYFRKFDLPKGWSKDQNRLVLRFDGVDSAYHIWVNGILLGYAQGSRNAAEFDITEATHSDISNELVVRVYQWSDGTYIEDQDQWWLSGIFRDVHLISVPRDCVIEDWFLRTNLDSEYKDAEIEASVQVLVTEPAHLTFQLKDTDDDDVILTEKTVSVATSTPGASSNVSVTIPVSNPRKWTAETPRLYRVEMTLRSRGENYTVHQNIGFRKVELLNGLICVNGQAIRINGVNRHDHHPTKGRAVPLDFMWDDLVLMKAHGINSLRCSHYPPHPRLLDMTDKLGLWVMDEADLECHGFLDAVARHMDIPESMDYDDRKELVYPEASKFTSDNESWHGAYVDRMEAMVQRDKNHASVIVWSLGNEAIYGRNHHAMYLYAKEQDPGRLVHYEADNLARSSDMYSYMYPSIEKLTSHVETAGVASDGSFAKPVVLCEYAHAMGNGPGGLEDYEAMFRKYPRLQGGYVWEWANHGIWKEDSATQKYYAYGGDFGDIPNDGTFVMDGLCTSTHKPTPGLLELKSIMQPVRLELDTSDRTVLLLHNLYDFIDLGHLRLTFKIEQFGGKYVVLKSGTVELPSVPPGSTAKVTLPLDYNSYVEGSDTLLTVVLAEEDDSSYTARFQQYLTKERKDRLVLPQLGPRLPEGQKKPVVSRMSGIVAVSGTNTSGDSRWSIAFDEHEGHLLSWTRDGFEILKPLSGACGPVLEPGFWRPPTDNDQPVAVPYWRRYGVDLIKYHRTTCMSVEEHHVDKVIIQTKSHYAPPVLAWQWESDMTYTITDTGTLKVSVHLNPTGWFPEHVPRVGLNLGLNSDLGEFTWYGRGPGESYPDKCSSQLLGIHTVAGLDSLEGPYDVPQENGNRSGTGWLVVKKSSSGATDPSFCGLRVSLDGVGAEETTSRVSKVNRTSLSSGFDWAATRYTAKMVEDARHPCDLRASSDTTLRLDAKVAGVGSAACGPGVRPDLLGRVEEMQFGFCLEPFDDGGPEVV</sequence>
<dbReference type="InterPro" id="IPR013783">
    <property type="entry name" value="Ig-like_fold"/>
</dbReference>
<dbReference type="PROSITE" id="PS00719">
    <property type="entry name" value="GLYCOSYL_HYDROL_F2_1"/>
    <property type="match status" value="1"/>
</dbReference>
<dbReference type="OrthoDB" id="408320at2759"/>
<dbReference type="InterPro" id="IPR036156">
    <property type="entry name" value="Beta-gal/glucu_dom_sf"/>
</dbReference>
<dbReference type="EMBL" id="GL629765">
    <property type="protein sequence ID" value="EFX04301.1"/>
    <property type="molecule type" value="Genomic_DNA"/>
</dbReference>
<dbReference type="Pfam" id="PF00703">
    <property type="entry name" value="Glyco_hydro_2"/>
    <property type="match status" value="1"/>
</dbReference>
<dbReference type="SUPFAM" id="SSF51445">
    <property type="entry name" value="(Trans)glycosidases"/>
    <property type="match status" value="1"/>
</dbReference>
<dbReference type="Gene3D" id="2.70.98.10">
    <property type="match status" value="1"/>
</dbReference>
<evidence type="ECO:0000256" key="5">
    <source>
        <dbReference type="RuleBase" id="RU361154"/>
    </source>
</evidence>
<dbReference type="Gene3D" id="3.20.20.80">
    <property type="entry name" value="Glycosidases"/>
    <property type="match status" value="1"/>
</dbReference>
<dbReference type="Pfam" id="PF16353">
    <property type="entry name" value="LacZ_4"/>
    <property type="match status" value="1"/>
</dbReference>
<dbReference type="eggNOG" id="KOG2024">
    <property type="taxonomic scope" value="Eukaryota"/>
</dbReference>
<dbReference type="Pfam" id="PF02929">
    <property type="entry name" value="Bgal_small_N"/>
    <property type="match status" value="1"/>
</dbReference>
<dbReference type="SUPFAM" id="SSF49303">
    <property type="entry name" value="beta-Galactosidase/glucuronidase domain"/>
    <property type="match status" value="2"/>
</dbReference>
<dbReference type="PANTHER" id="PTHR46323">
    <property type="entry name" value="BETA-GALACTOSIDASE"/>
    <property type="match status" value="1"/>
</dbReference>
<dbReference type="RefSeq" id="XP_014173783.1">
    <property type="nucleotide sequence ID" value="XM_014318308.1"/>
</dbReference>
<keyword evidence="8" id="KW-1185">Reference proteome</keyword>
<dbReference type="PROSITE" id="PS00608">
    <property type="entry name" value="GLYCOSYL_HYDROL_F2_2"/>
    <property type="match status" value="1"/>
</dbReference>
<dbReference type="AlphaFoldDB" id="F0XCS9"/>
<evidence type="ECO:0000259" key="6">
    <source>
        <dbReference type="SMART" id="SM01038"/>
    </source>
</evidence>
<reference evidence="7 8" key="1">
    <citation type="journal article" date="2011" name="Proc. Natl. Acad. Sci. U.S.A.">
        <title>Genome and transcriptome analyses of the mountain pine beetle-fungal symbiont Grosmannia clavigera, a lodgepole pine pathogen.</title>
        <authorList>
            <person name="DiGuistini S."/>
            <person name="Wang Y."/>
            <person name="Liao N.Y."/>
            <person name="Taylor G."/>
            <person name="Tanguay P."/>
            <person name="Feau N."/>
            <person name="Henrissat B."/>
            <person name="Chan S.K."/>
            <person name="Hesse-Orce U."/>
            <person name="Alamouti S.M."/>
            <person name="Tsui C.K.M."/>
            <person name="Docking R.T."/>
            <person name="Levasseur A."/>
            <person name="Haridas S."/>
            <person name="Robertson G."/>
            <person name="Birol I."/>
            <person name="Holt R.A."/>
            <person name="Marra M.A."/>
            <person name="Hamelin R.C."/>
            <person name="Hirst M."/>
            <person name="Jones S.J.M."/>
            <person name="Bohlmann J."/>
            <person name="Breuil C."/>
        </authorList>
    </citation>
    <scope>NUCLEOTIDE SEQUENCE [LARGE SCALE GENOMIC DNA]</scope>
    <source>
        <strain evidence="8">kw1407 / UAMH 11150</strain>
    </source>
</reference>
<dbReference type="InterPro" id="IPR004199">
    <property type="entry name" value="B-gal_small/dom_5"/>
</dbReference>
<dbReference type="InterPro" id="IPR050347">
    <property type="entry name" value="Bact_Beta-galactosidase"/>
</dbReference>